<dbReference type="PIRSF" id="PIRSF020606">
    <property type="entry name" value="UCP020606"/>
    <property type="match status" value="1"/>
</dbReference>
<reference evidence="3" key="1">
    <citation type="submission" date="2016-09" db="EMBL/GenBank/DDBJ databases">
        <title>Genome Sequence of Bathymodiolus thermophilus sulfur-oxidizing gill endosymbiont.</title>
        <authorList>
            <person name="Ponnudurai R."/>
            <person name="Kleiner M."/>
            <person name="Sayavedra L."/>
            <person name="Thuermer A."/>
            <person name="Felbeck H."/>
            <person name="Schlueter R."/>
            <person name="Schweder T."/>
            <person name="Markert S."/>
        </authorList>
    </citation>
    <scope>NUCLEOTIDE SEQUENCE [LARGE SCALE GENOMIC DNA]</scope>
    <source>
        <strain evidence="3">BAT/CrabSpa'14</strain>
    </source>
</reference>
<dbReference type="InterPro" id="IPR058534">
    <property type="entry name" value="YjdF"/>
</dbReference>
<dbReference type="EMBL" id="MIQH01000302">
    <property type="protein sequence ID" value="OIR25502.1"/>
    <property type="molecule type" value="Genomic_DNA"/>
</dbReference>
<keyword evidence="1" id="KW-0472">Membrane</keyword>
<feature type="transmembrane region" description="Helical" evidence="1">
    <location>
        <begin position="138"/>
        <end position="158"/>
    </location>
</feature>
<feature type="transmembrane region" description="Helical" evidence="1">
    <location>
        <begin position="12"/>
        <end position="27"/>
    </location>
</feature>
<evidence type="ECO:0008006" key="4">
    <source>
        <dbReference type="Google" id="ProtNLM"/>
    </source>
</evidence>
<feature type="transmembrane region" description="Helical" evidence="1">
    <location>
        <begin position="188"/>
        <end position="205"/>
    </location>
</feature>
<gene>
    <name evidence="2" type="ORF">BGC33_06815</name>
</gene>
<sequence>MNTKTQSHKIPFILLAIYTILFITLAIDPYSRAVWWAESIPVLIVVGILLLTYSNFKFSNLSYFLMVVFLCYHTIGGYFTFALVPFDWGNNALSQLGFDFILPEGRNNFDRLGHFLVGVFAYPAVEISLRKQWVSNALMAWVFGVFALGFWAASYEIIEMAYAVVEGGESGVAFLGSQGDVWDAQKDMLMDILGSCVFGLLALLTQRHWRNQ</sequence>
<feature type="transmembrane region" description="Helical" evidence="1">
    <location>
        <begin position="63"/>
        <end position="84"/>
    </location>
</feature>
<feature type="transmembrane region" description="Helical" evidence="1">
    <location>
        <begin position="33"/>
        <end position="51"/>
    </location>
</feature>
<dbReference type="Proteomes" id="UP000182798">
    <property type="component" value="Unassembled WGS sequence"/>
</dbReference>
<dbReference type="InterPro" id="IPR014509">
    <property type="entry name" value="YjdF-like"/>
</dbReference>
<evidence type="ECO:0000313" key="2">
    <source>
        <dbReference type="EMBL" id="OIR25502.1"/>
    </source>
</evidence>
<evidence type="ECO:0000256" key="1">
    <source>
        <dbReference type="SAM" id="Phobius"/>
    </source>
</evidence>
<dbReference type="AlphaFoldDB" id="A0A1J5U9I5"/>
<keyword evidence="1" id="KW-1133">Transmembrane helix</keyword>
<keyword evidence="1" id="KW-0812">Transmembrane</keyword>
<proteinExistence type="predicted"/>
<dbReference type="OrthoDB" id="9786473at2"/>
<organism evidence="2 3">
    <name type="scientific">Bathymodiolus thermophilus thioautotrophic gill symbiont</name>
    <dbReference type="NCBI Taxonomy" id="2360"/>
    <lineage>
        <taxon>Bacteria</taxon>
        <taxon>Pseudomonadati</taxon>
        <taxon>Pseudomonadota</taxon>
        <taxon>Gammaproteobacteria</taxon>
        <taxon>sulfur-oxidizing symbionts</taxon>
    </lineage>
</organism>
<comment type="caution">
    <text evidence="2">The sequence shown here is derived from an EMBL/GenBank/DDBJ whole genome shotgun (WGS) entry which is preliminary data.</text>
</comment>
<feature type="transmembrane region" description="Helical" evidence="1">
    <location>
        <begin position="112"/>
        <end position="129"/>
    </location>
</feature>
<dbReference type="Pfam" id="PF09997">
    <property type="entry name" value="DUF2238"/>
    <property type="match status" value="1"/>
</dbReference>
<evidence type="ECO:0000313" key="3">
    <source>
        <dbReference type="Proteomes" id="UP000182798"/>
    </source>
</evidence>
<accession>A0A1J5U9I5</accession>
<protein>
    <recommendedName>
        <fullName evidence="4">DUF2238 domain-containing protein</fullName>
    </recommendedName>
</protein>
<name>A0A1J5U9I5_9GAMM</name>
<dbReference type="RefSeq" id="WP_071563447.1">
    <property type="nucleotide sequence ID" value="NZ_CAESAR020000103.1"/>
</dbReference>